<reference evidence="2 3" key="1">
    <citation type="submission" date="2019-02" db="EMBL/GenBank/DDBJ databases">
        <title>Prokaryotic population dynamics and viral predation in marine succession experiment using metagenomics: the confinement effect.</title>
        <authorList>
            <person name="Haro-Moreno J.M."/>
            <person name="Rodriguez-Valera F."/>
            <person name="Lopez-Perez M."/>
        </authorList>
    </citation>
    <scope>NUCLEOTIDE SEQUENCE [LARGE SCALE GENOMIC DNA]</scope>
    <source>
        <strain evidence="2">MED-G170</strain>
    </source>
</reference>
<evidence type="ECO:0000313" key="2">
    <source>
        <dbReference type="EMBL" id="RZO20824.1"/>
    </source>
</evidence>
<dbReference type="Gene3D" id="3.90.1200.10">
    <property type="match status" value="1"/>
</dbReference>
<feature type="domain" description="Aminoglycoside phosphotransferase" evidence="1">
    <location>
        <begin position="17"/>
        <end position="217"/>
    </location>
</feature>
<comment type="caution">
    <text evidence="2">The sequence shown here is derived from an EMBL/GenBank/DDBJ whole genome shotgun (WGS) entry which is preliminary data.</text>
</comment>
<name>A0A520MHZ2_9GAMM</name>
<dbReference type="EMBL" id="SHBP01000003">
    <property type="protein sequence ID" value="RZO20824.1"/>
    <property type="molecule type" value="Genomic_DNA"/>
</dbReference>
<protein>
    <submittedName>
        <fullName evidence="2">Phosphotransferase</fullName>
    </submittedName>
</protein>
<dbReference type="Gene3D" id="3.30.200.20">
    <property type="entry name" value="Phosphorylase Kinase, domain 1"/>
    <property type="match status" value="1"/>
</dbReference>
<sequence>MRYLPESNKAAGALTLDPLDGDAGFRRYYRLNTIPSLIAVDSPPLQENIPAYVSISLALLSAGIKRPQIHAVDFTQGFLLLEDFGGQLLQPLLEGGALEESYDQAESTLFSIQKMIFNSEIFPLYDRGRLKEELDLFSSWFVTELLGVAMGDQAKVILENLADVLIENALCQPQVVVHRDYHSRNLMILNDGQMGVIDFQDAVFGPITYDLVSLLKDCYHLLPRGMTASRALNYKRRLEAEALITSVDDRVFLRWFDLMGLQRHIKVMGIFARLALRDEKHRYLQNLPLVIAYVLDVSNQYTETQEFSLWFDSSITPALLTQKWYKEAPKLD</sequence>
<dbReference type="InterPro" id="IPR002575">
    <property type="entry name" value="Aminoglycoside_PTrfase"/>
</dbReference>
<evidence type="ECO:0000259" key="1">
    <source>
        <dbReference type="Pfam" id="PF01636"/>
    </source>
</evidence>
<dbReference type="AlphaFoldDB" id="A0A520MHZ2"/>
<keyword evidence="2" id="KW-0808">Transferase</keyword>
<dbReference type="Proteomes" id="UP000315889">
    <property type="component" value="Unassembled WGS sequence"/>
</dbReference>
<dbReference type="InterPro" id="IPR011009">
    <property type="entry name" value="Kinase-like_dom_sf"/>
</dbReference>
<gene>
    <name evidence="2" type="ORF">EVB03_03690</name>
</gene>
<dbReference type="GO" id="GO:0016740">
    <property type="term" value="F:transferase activity"/>
    <property type="evidence" value="ECO:0007669"/>
    <property type="project" value="UniProtKB-KW"/>
</dbReference>
<evidence type="ECO:0000313" key="3">
    <source>
        <dbReference type="Proteomes" id="UP000315889"/>
    </source>
</evidence>
<dbReference type="Pfam" id="PF01636">
    <property type="entry name" value="APH"/>
    <property type="match status" value="1"/>
</dbReference>
<organism evidence="2 3">
    <name type="scientific">SAR92 clade bacterium</name>
    <dbReference type="NCBI Taxonomy" id="2315479"/>
    <lineage>
        <taxon>Bacteria</taxon>
        <taxon>Pseudomonadati</taxon>
        <taxon>Pseudomonadota</taxon>
        <taxon>Gammaproteobacteria</taxon>
        <taxon>Cellvibrionales</taxon>
        <taxon>Porticoccaceae</taxon>
        <taxon>SAR92 clade</taxon>
    </lineage>
</organism>
<proteinExistence type="predicted"/>
<accession>A0A520MHZ2</accession>
<dbReference type="SUPFAM" id="SSF56112">
    <property type="entry name" value="Protein kinase-like (PK-like)"/>
    <property type="match status" value="1"/>
</dbReference>